<protein>
    <submittedName>
        <fullName evidence="1">Uncharacterized protein</fullName>
    </submittedName>
</protein>
<accession>A0ABP3D4N0</accession>
<comment type="caution">
    <text evidence="1">The sequence shown here is derived from an EMBL/GenBank/DDBJ whole genome shotgun (WGS) entry which is preliminary data.</text>
</comment>
<reference evidence="2" key="1">
    <citation type="journal article" date="2019" name="Int. J. Syst. Evol. Microbiol.">
        <title>The Global Catalogue of Microorganisms (GCM) 10K type strain sequencing project: providing services to taxonomists for standard genome sequencing and annotation.</title>
        <authorList>
            <consortium name="The Broad Institute Genomics Platform"/>
            <consortium name="The Broad Institute Genome Sequencing Center for Infectious Disease"/>
            <person name="Wu L."/>
            <person name="Ma J."/>
        </authorList>
    </citation>
    <scope>NUCLEOTIDE SEQUENCE [LARGE SCALE GENOMIC DNA]</scope>
    <source>
        <strain evidence="2">JCM 3380</strain>
    </source>
</reference>
<evidence type="ECO:0000313" key="2">
    <source>
        <dbReference type="Proteomes" id="UP001500416"/>
    </source>
</evidence>
<dbReference type="EMBL" id="BAAABU010000003">
    <property type="protein sequence ID" value="GAA0223260.1"/>
    <property type="molecule type" value="Genomic_DNA"/>
</dbReference>
<organism evidence="1 2">
    <name type="scientific">Saccharothrix mutabilis subsp. mutabilis</name>
    <dbReference type="NCBI Taxonomy" id="66855"/>
    <lineage>
        <taxon>Bacteria</taxon>
        <taxon>Bacillati</taxon>
        <taxon>Actinomycetota</taxon>
        <taxon>Actinomycetes</taxon>
        <taxon>Pseudonocardiales</taxon>
        <taxon>Pseudonocardiaceae</taxon>
        <taxon>Saccharothrix</taxon>
    </lineage>
</organism>
<sequence length="59" mass="6357">MGAHSVETFARRLLGWATANLTVVPGVHDGELEPAILRVFIPLFKQVLTCVFPGVPLDG</sequence>
<keyword evidence="2" id="KW-1185">Reference proteome</keyword>
<name>A0ABP3D4N0_9PSEU</name>
<gene>
    <name evidence="1" type="ORF">GCM10010492_21780</name>
</gene>
<dbReference type="Proteomes" id="UP001500416">
    <property type="component" value="Unassembled WGS sequence"/>
</dbReference>
<evidence type="ECO:0000313" key="1">
    <source>
        <dbReference type="EMBL" id="GAA0223260.1"/>
    </source>
</evidence>
<proteinExistence type="predicted"/>